<protein>
    <submittedName>
        <fullName evidence="1">8694_t:CDS:1</fullName>
    </submittedName>
</protein>
<keyword evidence="2" id="KW-1185">Reference proteome</keyword>
<comment type="caution">
    <text evidence="1">The sequence shown here is derived from an EMBL/GenBank/DDBJ whole genome shotgun (WGS) entry which is preliminary data.</text>
</comment>
<sequence length="237" mass="26980">DYLLSNYEAKEGIGLLNVYAWKELINRLVIQVKQDSYYKYSVVDISQKAVIDIDASQENIESEKVNAKDPFLKMPAWINCDSPLIATEVYKEQYVEPLSNEGNIYVGLPWETGKTHTLEHLTISDNKVVSVISQAHTHLAGQLREHLYKLIHENGLKAFVKINPSKLSTTLTNLRKQISLLPFDKQKSASLICHLRKNVQEIICALKTDFPGLCIKNYHSKSNLVEKAYDFSNIEEA</sequence>
<organism evidence="1 2">
    <name type="scientific">Cetraspora pellucida</name>
    <dbReference type="NCBI Taxonomy" id="1433469"/>
    <lineage>
        <taxon>Eukaryota</taxon>
        <taxon>Fungi</taxon>
        <taxon>Fungi incertae sedis</taxon>
        <taxon>Mucoromycota</taxon>
        <taxon>Glomeromycotina</taxon>
        <taxon>Glomeromycetes</taxon>
        <taxon>Diversisporales</taxon>
        <taxon>Gigasporaceae</taxon>
        <taxon>Cetraspora</taxon>
    </lineage>
</organism>
<dbReference type="EMBL" id="CAJVQA010015528">
    <property type="protein sequence ID" value="CAG8737742.1"/>
    <property type="molecule type" value="Genomic_DNA"/>
</dbReference>
<evidence type="ECO:0000313" key="1">
    <source>
        <dbReference type="EMBL" id="CAG8737742.1"/>
    </source>
</evidence>
<reference evidence="1" key="1">
    <citation type="submission" date="2021-06" db="EMBL/GenBank/DDBJ databases">
        <authorList>
            <person name="Kallberg Y."/>
            <person name="Tangrot J."/>
            <person name="Rosling A."/>
        </authorList>
    </citation>
    <scope>NUCLEOTIDE SEQUENCE</scope>
    <source>
        <strain evidence="1">FL966</strain>
    </source>
</reference>
<dbReference type="AlphaFoldDB" id="A0A9N9NIR8"/>
<dbReference type="OrthoDB" id="2373574at2759"/>
<accession>A0A9N9NIR8</accession>
<evidence type="ECO:0000313" key="2">
    <source>
        <dbReference type="Proteomes" id="UP000789759"/>
    </source>
</evidence>
<feature type="non-terminal residue" evidence="1">
    <location>
        <position position="1"/>
    </location>
</feature>
<gene>
    <name evidence="1" type="ORF">CPELLU_LOCUS13906</name>
</gene>
<dbReference type="Proteomes" id="UP000789759">
    <property type="component" value="Unassembled WGS sequence"/>
</dbReference>
<name>A0A9N9NIR8_9GLOM</name>
<proteinExistence type="predicted"/>